<evidence type="ECO:0000256" key="6">
    <source>
        <dbReference type="PROSITE-ProRule" id="PRU01161"/>
    </source>
</evidence>
<dbReference type="PROSITE" id="PS51635">
    <property type="entry name" value="PNPLA"/>
    <property type="match status" value="1"/>
</dbReference>
<comment type="caution">
    <text evidence="9">The sequence shown here is derived from an EMBL/GenBank/DDBJ whole genome shotgun (WGS) entry which is preliminary data.</text>
</comment>
<name>A0AAD8MSF4_9APIA</name>
<evidence type="ECO:0000256" key="1">
    <source>
        <dbReference type="ARBA" id="ARBA00010240"/>
    </source>
</evidence>
<protein>
    <recommendedName>
        <fullName evidence="7">Patatin</fullName>
        <ecNumber evidence="7">3.1.1.-</ecNumber>
    </recommendedName>
</protein>
<feature type="short sequence motif" description="GXSXG" evidence="6">
    <location>
        <begin position="68"/>
        <end position="72"/>
    </location>
</feature>
<evidence type="ECO:0000256" key="2">
    <source>
        <dbReference type="ARBA" id="ARBA00022801"/>
    </source>
</evidence>
<comment type="similarity">
    <text evidence="1 7">Belongs to the patatin family.</text>
</comment>
<dbReference type="PANTHER" id="PTHR32176">
    <property type="entry name" value="XYLOSE ISOMERASE"/>
    <property type="match status" value="1"/>
</dbReference>
<dbReference type="Pfam" id="PF01734">
    <property type="entry name" value="Patatin"/>
    <property type="match status" value="1"/>
</dbReference>
<dbReference type="GO" id="GO:0004620">
    <property type="term" value="F:phospholipase activity"/>
    <property type="evidence" value="ECO:0007669"/>
    <property type="project" value="TreeGrafter"/>
</dbReference>
<evidence type="ECO:0000256" key="5">
    <source>
        <dbReference type="ARBA" id="ARBA00023098"/>
    </source>
</evidence>
<feature type="active site" description="Proton acceptor" evidence="6">
    <location>
        <position position="219"/>
    </location>
</feature>
<dbReference type="GO" id="GO:0006952">
    <property type="term" value="P:defense response"/>
    <property type="evidence" value="ECO:0007669"/>
    <property type="project" value="UniProtKB-KW"/>
</dbReference>
<dbReference type="EC" id="3.1.1.-" evidence="7"/>
<keyword evidence="2 6" id="KW-0378">Hydrolase</keyword>
<dbReference type="InterPro" id="IPR016035">
    <property type="entry name" value="Acyl_Trfase/lysoPLipase"/>
</dbReference>
<dbReference type="FunFam" id="3.40.1090.10:FF:000005">
    <property type="entry name" value="Patatin"/>
    <property type="match status" value="1"/>
</dbReference>
<dbReference type="SUPFAM" id="SSF52151">
    <property type="entry name" value="FabD/lysophospholipase-like"/>
    <property type="match status" value="1"/>
</dbReference>
<keyword evidence="5 6" id="KW-0443">Lipid metabolism</keyword>
<evidence type="ECO:0000259" key="8">
    <source>
        <dbReference type="PROSITE" id="PS51635"/>
    </source>
</evidence>
<evidence type="ECO:0000256" key="3">
    <source>
        <dbReference type="ARBA" id="ARBA00022821"/>
    </source>
</evidence>
<comment type="domain">
    <text evidence="7">The nitrogen atoms of the two glycine residues in the GGXR motif define the oxyanion hole, and stabilize the oxyanion that forms during the nucleophilic attack by the catalytic serine during substrate cleavage.</text>
</comment>
<keyword evidence="10" id="KW-1185">Reference proteome</keyword>
<sequence>MEEANESDGDIGSCRSSGLGERLTVLSIDGGGIRGIIPGTILSFLESKLQELDGEDARLADYFDVIAGTSTGSLIAAMLAAPNVEKRPLLQAKEVVPFYLAHGPRIFRQSKFSLRIMKILRAINGPKYDGKYKRKMIRDLLADTRLHQTLTRVVIPTFDINLLQPIVFSTSVAAVDASMNPLLSDVCISSASAPTYFPAHYFKIQDPQGDHDKEFQLIDGGIAANNPTLLAMKPTGMAFNDSPAYRTPADPLQYGKYLVLSLGTGTSKTEKKYNAKMAAKWGVLGWLYSHGNSPLVDAFTYASGDMVDLHMSLIFRSIKREANYLRIQDDSLRGQAASTDKATIKNMEDLVKIGQSLLIKPLSRINLDNGIQEPVQNGGTNQEALIRFANLLSQEKRLRQQRSQNLKSHS</sequence>
<keyword evidence="3" id="KW-0611">Plant defense</keyword>
<evidence type="ECO:0000256" key="7">
    <source>
        <dbReference type="RuleBase" id="RU361262"/>
    </source>
</evidence>
<feature type="short sequence motif" description="GXGXXG" evidence="6">
    <location>
        <begin position="30"/>
        <end position="35"/>
    </location>
</feature>
<dbReference type="GO" id="GO:0047372">
    <property type="term" value="F:monoacylglycerol lipase activity"/>
    <property type="evidence" value="ECO:0007669"/>
    <property type="project" value="TreeGrafter"/>
</dbReference>
<dbReference type="Proteomes" id="UP001237642">
    <property type="component" value="Unassembled WGS sequence"/>
</dbReference>
<evidence type="ECO:0000313" key="9">
    <source>
        <dbReference type="EMBL" id="KAK1383297.1"/>
    </source>
</evidence>
<gene>
    <name evidence="9" type="ORF">POM88_021032</name>
</gene>
<feature type="domain" description="PNPLA" evidence="8">
    <location>
        <begin position="26"/>
        <end position="232"/>
    </location>
</feature>
<dbReference type="Gene3D" id="3.40.1090.10">
    <property type="entry name" value="Cytosolic phospholipase A2 catalytic domain"/>
    <property type="match status" value="1"/>
</dbReference>
<reference evidence="9" key="2">
    <citation type="submission" date="2023-05" db="EMBL/GenBank/DDBJ databases">
        <authorList>
            <person name="Schelkunov M.I."/>
        </authorList>
    </citation>
    <scope>NUCLEOTIDE SEQUENCE</scope>
    <source>
        <strain evidence="9">Hsosn_3</strain>
        <tissue evidence="9">Leaf</tissue>
    </source>
</reference>
<keyword evidence="4 6" id="KW-0442">Lipid degradation</keyword>
<evidence type="ECO:0000313" key="10">
    <source>
        <dbReference type="Proteomes" id="UP001237642"/>
    </source>
</evidence>
<feature type="active site" description="Nucleophile" evidence="6">
    <location>
        <position position="70"/>
    </location>
</feature>
<dbReference type="PANTHER" id="PTHR32176:SF105">
    <property type="entry name" value="PATATIN"/>
    <property type="match status" value="1"/>
</dbReference>
<dbReference type="GO" id="GO:0016042">
    <property type="term" value="P:lipid catabolic process"/>
    <property type="evidence" value="ECO:0007669"/>
    <property type="project" value="UniProtKB-UniRule"/>
</dbReference>
<evidence type="ECO:0000256" key="4">
    <source>
        <dbReference type="ARBA" id="ARBA00022963"/>
    </source>
</evidence>
<feature type="short sequence motif" description="DGA/G" evidence="6">
    <location>
        <begin position="219"/>
        <end position="221"/>
    </location>
</feature>
<accession>A0AAD8MSF4</accession>
<dbReference type="InterPro" id="IPR002641">
    <property type="entry name" value="PNPLA_dom"/>
</dbReference>
<dbReference type="AlphaFoldDB" id="A0AAD8MSF4"/>
<proteinExistence type="inferred from homology"/>
<reference evidence="9" key="1">
    <citation type="submission" date="2023-02" db="EMBL/GenBank/DDBJ databases">
        <title>Genome of toxic invasive species Heracleum sosnowskyi carries increased number of genes despite the absence of recent whole-genome duplications.</title>
        <authorList>
            <person name="Schelkunov M."/>
            <person name="Shtratnikova V."/>
            <person name="Makarenko M."/>
            <person name="Klepikova A."/>
            <person name="Omelchenko D."/>
            <person name="Novikova G."/>
            <person name="Obukhova E."/>
            <person name="Bogdanov V."/>
            <person name="Penin A."/>
            <person name="Logacheva M."/>
        </authorList>
    </citation>
    <scope>NUCLEOTIDE SEQUENCE</scope>
    <source>
        <strain evidence="9">Hsosn_3</strain>
        <tissue evidence="9">Leaf</tissue>
    </source>
</reference>
<dbReference type="EMBL" id="JAUIZM010000005">
    <property type="protein sequence ID" value="KAK1383297.1"/>
    <property type="molecule type" value="Genomic_DNA"/>
</dbReference>
<comment type="function">
    <text evidence="7">Lipolytic acyl hydrolase (LAH).</text>
</comment>
<organism evidence="9 10">
    <name type="scientific">Heracleum sosnowskyi</name>
    <dbReference type="NCBI Taxonomy" id="360622"/>
    <lineage>
        <taxon>Eukaryota</taxon>
        <taxon>Viridiplantae</taxon>
        <taxon>Streptophyta</taxon>
        <taxon>Embryophyta</taxon>
        <taxon>Tracheophyta</taxon>
        <taxon>Spermatophyta</taxon>
        <taxon>Magnoliopsida</taxon>
        <taxon>eudicotyledons</taxon>
        <taxon>Gunneridae</taxon>
        <taxon>Pentapetalae</taxon>
        <taxon>asterids</taxon>
        <taxon>campanulids</taxon>
        <taxon>Apiales</taxon>
        <taxon>Apiaceae</taxon>
        <taxon>Apioideae</taxon>
        <taxon>apioid superclade</taxon>
        <taxon>Tordylieae</taxon>
        <taxon>Tordyliinae</taxon>
        <taxon>Heracleum</taxon>
    </lineage>
</organism>